<dbReference type="GO" id="GO:0000139">
    <property type="term" value="C:Golgi membrane"/>
    <property type="evidence" value="ECO:0007669"/>
    <property type="project" value="UniProtKB-SubCell"/>
</dbReference>
<dbReference type="InterPro" id="IPR048485">
    <property type="entry name" value="COG5_helical"/>
</dbReference>
<feature type="domain" description="Conserved oligomeric Golgi complex subunit 5 helical" evidence="7">
    <location>
        <begin position="281"/>
        <end position="466"/>
    </location>
</feature>
<gene>
    <name evidence="8" type="ORF">FDP41_002101</name>
</gene>
<dbReference type="PANTHER" id="PTHR13228:SF3">
    <property type="entry name" value="CONSERVED OLIGOMERIC GOLGI COMPLEX SUBUNIT 5"/>
    <property type="match status" value="1"/>
</dbReference>
<evidence type="ECO:0000256" key="1">
    <source>
        <dbReference type="ARBA" id="ARBA00004395"/>
    </source>
</evidence>
<comment type="caution">
    <text evidence="8">The sequence shown here is derived from an EMBL/GenBank/DDBJ whole genome shotgun (WGS) entry which is preliminary data.</text>
</comment>
<dbReference type="OMA" id="LREYSKW"/>
<dbReference type="InterPro" id="IPR019465">
    <property type="entry name" value="Cog5"/>
</dbReference>
<comment type="subcellular location">
    <subcellularLocation>
        <location evidence="1">Golgi apparatus membrane</location>
        <topology evidence="1">Peripheral membrane protein</topology>
    </subcellularLocation>
</comment>
<dbReference type="Proteomes" id="UP000444721">
    <property type="component" value="Unassembled WGS sequence"/>
</dbReference>
<dbReference type="VEuPathDB" id="AmoebaDB:NF0079430"/>
<dbReference type="GeneID" id="68109319"/>
<evidence type="ECO:0000259" key="7">
    <source>
        <dbReference type="Pfam" id="PF20649"/>
    </source>
</evidence>
<evidence type="ECO:0000256" key="2">
    <source>
        <dbReference type="ARBA" id="ARBA00020974"/>
    </source>
</evidence>
<dbReference type="EMBL" id="VFQX01000028">
    <property type="protein sequence ID" value="KAF0979031.1"/>
    <property type="molecule type" value="Genomic_DNA"/>
</dbReference>
<sequence>MSSSSNGHLSSGAASIVGRMMSGRMDQESNSQLKKQSSSTQLGHVSASEEMNQIQKYFKEDPYLKLFVENQNSSDEPLSFDVANYLKNKLKEEDDQTSVKSHGLLDSEISKLHEGISVIDNQIFKIFEKQSSQLEDDELEFKNFLSKTLGDELKNTEETDMSLVYQYQNTISGKGFYKSIFEIQKLEDDLIQVKKNVESLQHSVSKLQSSLGSSYTNLNTRYKQLYNIFETIELLRKVYTFLSLVSKLRKSYSGYSSEQTNLFNVSQYIYDLEQIIKSKELEKINIVEKEIPYVKEITIEMKNEALKSIKEGMKNKQQSLVATGLQVFFNFGILSETVSEIVDQQLNTAVSGIKSTINQKVTKTNEGFRTQYLVQLKSMLFDVETNFAQVHHLDMVVKKKRDTLTQVEFSSILKERGNDNFLESFWKSIAEAFDDAIKRTLNSNNQIIKDLLINEYPQFKSMMKEFSNSISNYLPILTQQELRPQRWMTTVLDPLEIRYLGLCLNRLFDKTKQLFSKVNLPKSKTDSGGFKGLSSSDIRNLTSLIQQELSNVKTDTKLFIDVGKNVGKALQLFSNKIEEMMITDASAKDIDLLSVLEGNSLSNMAKTPSPAQTFNANLFTSIYLLLSSTRKVIKTFSSIPVFTRLEIHLEPSLKKLDEVAKQILQPVFDVIKKQLLTVLRNMHLSEGELSQKQQQLEMSHLEMGGEYNSNSLFVKQFFYCMKCAKRVYLSIYDTQQSQQNIFLPLIEQLYLYITVELTLKVITLSRTYPLEEREAHFLSVLNDAKQLQLMIGDFFADDINYQTNGHLLFRALLKTLFQSDYQSVEKHLVTNNLSYIVLLVHLLFTKVENSEWIVPPHEHMNISLREYSKWWLEMNQKNDTAVLHVLSKCLEEMKQKDKESKSKAIPFIEQVIQQQQESKDKQKQ</sequence>
<dbReference type="InterPro" id="IPR049176">
    <property type="entry name" value="COG5_N"/>
</dbReference>
<reference evidence="8 9" key="1">
    <citation type="journal article" date="2019" name="Sci. Rep.">
        <title>Nanopore sequencing improves the draft genome of the human pathogenic amoeba Naegleria fowleri.</title>
        <authorList>
            <person name="Liechti N."/>
            <person name="Schurch N."/>
            <person name="Bruggmann R."/>
            <person name="Wittwer M."/>
        </authorList>
    </citation>
    <scope>NUCLEOTIDE SEQUENCE [LARGE SCALE GENOMIC DNA]</scope>
    <source>
        <strain evidence="8 9">ATCC 30894</strain>
    </source>
</reference>
<dbReference type="OrthoDB" id="18786at2759"/>
<proteinExistence type="predicted"/>
<dbReference type="Pfam" id="PF10392">
    <property type="entry name" value="COG5_N"/>
    <property type="match status" value="1"/>
</dbReference>
<evidence type="ECO:0000256" key="4">
    <source>
        <dbReference type="ARBA" id="ARBA00023136"/>
    </source>
</evidence>
<organism evidence="8 9">
    <name type="scientific">Naegleria fowleri</name>
    <name type="common">Brain eating amoeba</name>
    <dbReference type="NCBI Taxonomy" id="5763"/>
    <lineage>
        <taxon>Eukaryota</taxon>
        <taxon>Discoba</taxon>
        <taxon>Heterolobosea</taxon>
        <taxon>Tetramitia</taxon>
        <taxon>Eutetramitia</taxon>
        <taxon>Vahlkampfiidae</taxon>
        <taxon>Naegleria</taxon>
    </lineage>
</organism>
<evidence type="ECO:0000313" key="9">
    <source>
        <dbReference type="Proteomes" id="UP000444721"/>
    </source>
</evidence>
<dbReference type="GO" id="GO:0006891">
    <property type="term" value="P:intra-Golgi vesicle-mediated transport"/>
    <property type="evidence" value="ECO:0007669"/>
    <property type="project" value="InterPro"/>
</dbReference>
<evidence type="ECO:0000256" key="3">
    <source>
        <dbReference type="ARBA" id="ARBA00023034"/>
    </source>
</evidence>
<keyword evidence="4" id="KW-0472">Membrane</keyword>
<dbReference type="Pfam" id="PF20649">
    <property type="entry name" value="COG5_C"/>
    <property type="match status" value="1"/>
</dbReference>
<feature type="compositionally biased region" description="Low complexity" evidence="5">
    <location>
        <begin position="28"/>
        <end position="42"/>
    </location>
</feature>
<dbReference type="VEuPathDB" id="AmoebaDB:FDP41_002101"/>
<feature type="domain" description="Conserved oligomeric Golgi complex subunit 5 N-terminal" evidence="6">
    <location>
        <begin position="182"/>
        <end position="248"/>
    </location>
</feature>
<keyword evidence="3" id="KW-0333">Golgi apparatus</keyword>
<evidence type="ECO:0000256" key="5">
    <source>
        <dbReference type="SAM" id="MobiDB-lite"/>
    </source>
</evidence>
<name>A0A6A5BX11_NAEFO</name>
<dbReference type="PANTHER" id="PTHR13228">
    <property type="entry name" value="CONSERVED OLIGOMERIC GOLGI COMPLEX COMPONENT 5"/>
    <property type="match status" value="1"/>
</dbReference>
<feature type="region of interest" description="Disordered" evidence="5">
    <location>
        <begin position="20"/>
        <end position="47"/>
    </location>
</feature>
<evidence type="ECO:0000313" key="8">
    <source>
        <dbReference type="EMBL" id="KAF0979031.1"/>
    </source>
</evidence>
<dbReference type="VEuPathDB" id="AmoebaDB:NfTy_034370"/>
<protein>
    <recommendedName>
        <fullName evidence="2">Conserved oligomeric Golgi complex subunit 5</fullName>
    </recommendedName>
</protein>
<dbReference type="GO" id="GO:0017119">
    <property type="term" value="C:Golgi transport complex"/>
    <property type="evidence" value="ECO:0007669"/>
    <property type="project" value="InterPro"/>
</dbReference>
<evidence type="ECO:0000259" key="6">
    <source>
        <dbReference type="Pfam" id="PF10392"/>
    </source>
</evidence>
<keyword evidence="9" id="KW-1185">Reference proteome</keyword>
<dbReference type="AlphaFoldDB" id="A0A6A5BX11"/>
<dbReference type="RefSeq" id="XP_044563744.1">
    <property type="nucleotide sequence ID" value="XM_044705260.1"/>
</dbReference>
<accession>A0A6A5BX11</accession>